<dbReference type="RefSeq" id="WP_156599418.1">
    <property type="nucleotide sequence ID" value="NZ_CACRTW010000021.1"/>
</dbReference>
<feature type="transmembrane region" description="Helical" evidence="1">
    <location>
        <begin position="99"/>
        <end position="117"/>
    </location>
</feature>
<protein>
    <recommendedName>
        <fullName evidence="2">Zinc-ribbon domain-containing protein</fullName>
    </recommendedName>
</protein>
<evidence type="ECO:0000256" key="1">
    <source>
        <dbReference type="SAM" id="Phobius"/>
    </source>
</evidence>
<sequence>MHCKQCGAEINDGAKFCGVCGTPTVAAAASTAGDAIYVEARPIKSQSVEAQFQAVEDAEAAACLQDSLRESIGSLTRASVISLLYVLFFNYVLGGGSLGLDYMILLALLLIGPWKVIISLYRSGVRLPFVYGGGIIGITIMLIELVVLVGLPVVVLMLFYWLGSVIHGAVPVVPELAPMTMVALWPIVSVANIIFKVIKLHMARA</sequence>
<keyword evidence="1" id="KW-0812">Transmembrane</keyword>
<reference evidence="3" key="1">
    <citation type="submission" date="2019-11" db="EMBL/GenBank/DDBJ databases">
        <authorList>
            <person name="Feng L."/>
        </authorList>
    </citation>
    <scope>NUCLEOTIDE SEQUENCE</scope>
    <source>
        <strain evidence="3">CaerofaciensLFYP39</strain>
    </source>
</reference>
<keyword evidence="1" id="KW-1133">Transmembrane helix</keyword>
<feature type="transmembrane region" description="Helical" evidence="1">
    <location>
        <begin position="75"/>
        <end position="93"/>
    </location>
</feature>
<dbReference type="EMBL" id="CACRTW010000021">
    <property type="protein sequence ID" value="VYU08883.1"/>
    <property type="molecule type" value="Genomic_DNA"/>
</dbReference>
<name>A0A6N3C7D1_9ACTN</name>
<feature type="transmembrane region" description="Helical" evidence="1">
    <location>
        <begin position="129"/>
        <end position="162"/>
    </location>
</feature>
<dbReference type="Pfam" id="PF13240">
    <property type="entry name" value="Zn_Ribbon_1"/>
    <property type="match status" value="1"/>
</dbReference>
<proteinExistence type="predicted"/>
<organism evidence="3">
    <name type="scientific">Collinsella aerofaciens</name>
    <dbReference type="NCBI Taxonomy" id="74426"/>
    <lineage>
        <taxon>Bacteria</taxon>
        <taxon>Bacillati</taxon>
        <taxon>Actinomycetota</taxon>
        <taxon>Coriobacteriia</taxon>
        <taxon>Coriobacteriales</taxon>
        <taxon>Coriobacteriaceae</taxon>
        <taxon>Collinsella</taxon>
    </lineage>
</organism>
<gene>
    <name evidence="3" type="ORF">CALFYP39_01396</name>
</gene>
<feature type="transmembrane region" description="Helical" evidence="1">
    <location>
        <begin position="182"/>
        <end position="198"/>
    </location>
</feature>
<evidence type="ECO:0000313" key="3">
    <source>
        <dbReference type="EMBL" id="VYU08883.1"/>
    </source>
</evidence>
<evidence type="ECO:0000259" key="2">
    <source>
        <dbReference type="Pfam" id="PF13240"/>
    </source>
</evidence>
<keyword evidence="1" id="KW-0472">Membrane</keyword>
<accession>A0A6N3C7D1</accession>
<dbReference type="InterPro" id="IPR026870">
    <property type="entry name" value="Zinc_ribbon_dom"/>
</dbReference>
<feature type="domain" description="Zinc-ribbon" evidence="2">
    <location>
        <begin position="2"/>
        <end position="23"/>
    </location>
</feature>
<dbReference type="AlphaFoldDB" id="A0A6N3C7D1"/>